<dbReference type="EMBL" id="WHUW01000001">
    <property type="protein sequence ID" value="KAF8451971.1"/>
    <property type="molecule type" value="Genomic_DNA"/>
</dbReference>
<feature type="non-terminal residue" evidence="1">
    <location>
        <position position="1"/>
    </location>
</feature>
<name>A0AAD4GLS1_BOLED</name>
<comment type="caution">
    <text evidence="1">The sequence shown here is derived from an EMBL/GenBank/DDBJ whole genome shotgun (WGS) entry which is preliminary data.</text>
</comment>
<evidence type="ECO:0000313" key="1">
    <source>
        <dbReference type="EMBL" id="KAF8451971.1"/>
    </source>
</evidence>
<proteinExistence type="predicted"/>
<organism evidence="1 2">
    <name type="scientific">Boletus edulis BED1</name>
    <dbReference type="NCBI Taxonomy" id="1328754"/>
    <lineage>
        <taxon>Eukaryota</taxon>
        <taxon>Fungi</taxon>
        <taxon>Dikarya</taxon>
        <taxon>Basidiomycota</taxon>
        <taxon>Agaricomycotina</taxon>
        <taxon>Agaricomycetes</taxon>
        <taxon>Agaricomycetidae</taxon>
        <taxon>Boletales</taxon>
        <taxon>Boletineae</taxon>
        <taxon>Boletaceae</taxon>
        <taxon>Boletoideae</taxon>
        <taxon>Boletus</taxon>
    </lineage>
</organism>
<dbReference type="Proteomes" id="UP001194468">
    <property type="component" value="Unassembled WGS sequence"/>
</dbReference>
<keyword evidence="2" id="KW-1185">Reference proteome</keyword>
<protein>
    <submittedName>
        <fullName evidence="1">Uncharacterized protein</fullName>
    </submittedName>
</protein>
<sequence>MVSVDIIRACRVSWTRGMRWTVATLLETPFKFRVGMSPGPRQMQPGRMQWIKTERREDRRVS</sequence>
<reference evidence="1" key="1">
    <citation type="submission" date="2019-10" db="EMBL/GenBank/DDBJ databases">
        <authorList>
            <consortium name="DOE Joint Genome Institute"/>
            <person name="Kuo A."/>
            <person name="Miyauchi S."/>
            <person name="Kiss E."/>
            <person name="Drula E."/>
            <person name="Kohler A."/>
            <person name="Sanchez-Garcia M."/>
            <person name="Andreopoulos B."/>
            <person name="Barry K.W."/>
            <person name="Bonito G."/>
            <person name="Buee M."/>
            <person name="Carver A."/>
            <person name="Chen C."/>
            <person name="Cichocki N."/>
            <person name="Clum A."/>
            <person name="Culley D."/>
            <person name="Crous P.W."/>
            <person name="Fauchery L."/>
            <person name="Girlanda M."/>
            <person name="Hayes R."/>
            <person name="Keri Z."/>
            <person name="LaButti K."/>
            <person name="Lipzen A."/>
            <person name="Lombard V."/>
            <person name="Magnuson J."/>
            <person name="Maillard F."/>
            <person name="Morin E."/>
            <person name="Murat C."/>
            <person name="Nolan M."/>
            <person name="Ohm R."/>
            <person name="Pangilinan J."/>
            <person name="Pereira M."/>
            <person name="Perotto S."/>
            <person name="Peter M."/>
            <person name="Riley R."/>
            <person name="Sitrit Y."/>
            <person name="Stielow B."/>
            <person name="Szollosi G."/>
            <person name="Zifcakova L."/>
            <person name="Stursova M."/>
            <person name="Spatafora J.W."/>
            <person name="Tedersoo L."/>
            <person name="Vaario L.-M."/>
            <person name="Yamada A."/>
            <person name="Yan M."/>
            <person name="Wang P."/>
            <person name="Xu J."/>
            <person name="Bruns T."/>
            <person name="Baldrian P."/>
            <person name="Vilgalys R."/>
            <person name="Henrissat B."/>
            <person name="Grigoriev I.V."/>
            <person name="Hibbett D."/>
            <person name="Nagy L.G."/>
            <person name="Martin F.M."/>
        </authorList>
    </citation>
    <scope>NUCLEOTIDE SEQUENCE</scope>
    <source>
        <strain evidence="1">BED1</strain>
    </source>
</reference>
<accession>A0AAD4GLS1</accession>
<evidence type="ECO:0000313" key="2">
    <source>
        <dbReference type="Proteomes" id="UP001194468"/>
    </source>
</evidence>
<gene>
    <name evidence="1" type="ORF">L210DRAFT_3515159</name>
</gene>
<reference evidence="1" key="2">
    <citation type="journal article" date="2020" name="Nat. Commun.">
        <title>Large-scale genome sequencing of mycorrhizal fungi provides insights into the early evolution of symbiotic traits.</title>
        <authorList>
            <person name="Miyauchi S."/>
            <person name="Kiss E."/>
            <person name="Kuo A."/>
            <person name="Drula E."/>
            <person name="Kohler A."/>
            <person name="Sanchez-Garcia M."/>
            <person name="Morin E."/>
            <person name="Andreopoulos B."/>
            <person name="Barry K.W."/>
            <person name="Bonito G."/>
            <person name="Buee M."/>
            <person name="Carver A."/>
            <person name="Chen C."/>
            <person name="Cichocki N."/>
            <person name="Clum A."/>
            <person name="Culley D."/>
            <person name="Crous P.W."/>
            <person name="Fauchery L."/>
            <person name="Girlanda M."/>
            <person name="Hayes R.D."/>
            <person name="Keri Z."/>
            <person name="LaButti K."/>
            <person name="Lipzen A."/>
            <person name="Lombard V."/>
            <person name="Magnuson J."/>
            <person name="Maillard F."/>
            <person name="Murat C."/>
            <person name="Nolan M."/>
            <person name="Ohm R.A."/>
            <person name="Pangilinan J."/>
            <person name="Pereira M.F."/>
            <person name="Perotto S."/>
            <person name="Peter M."/>
            <person name="Pfister S."/>
            <person name="Riley R."/>
            <person name="Sitrit Y."/>
            <person name="Stielow J.B."/>
            <person name="Szollosi G."/>
            <person name="Zifcakova L."/>
            <person name="Stursova M."/>
            <person name="Spatafora J.W."/>
            <person name="Tedersoo L."/>
            <person name="Vaario L.M."/>
            <person name="Yamada A."/>
            <person name="Yan M."/>
            <person name="Wang P."/>
            <person name="Xu J."/>
            <person name="Bruns T."/>
            <person name="Baldrian P."/>
            <person name="Vilgalys R."/>
            <person name="Dunand C."/>
            <person name="Henrissat B."/>
            <person name="Grigoriev I.V."/>
            <person name="Hibbett D."/>
            <person name="Nagy L.G."/>
            <person name="Martin F.M."/>
        </authorList>
    </citation>
    <scope>NUCLEOTIDE SEQUENCE</scope>
    <source>
        <strain evidence="1">BED1</strain>
    </source>
</reference>
<dbReference type="AlphaFoldDB" id="A0AAD4GLS1"/>